<dbReference type="EMBL" id="MU155321">
    <property type="protein sequence ID" value="KAF9475719.1"/>
    <property type="molecule type" value="Genomic_DNA"/>
</dbReference>
<keyword evidence="3" id="KW-1185">Reference proteome</keyword>
<accession>A0A9P6CWZ1</accession>
<feature type="region of interest" description="Disordered" evidence="1">
    <location>
        <begin position="474"/>
        <end position="516"/>
    </location>
</feature>
<comment type="caution">
    <text evidence="2">The sequence shown here is derived from an EMBL/GenBank/DDBJ whole genome shotgun (WGS) entry which is preliminary data.</text>
</comment>
<name>A0A9P6CWZ1_9AGAR</name>
<evidence type="ECO:0000313" key="3">
    <source>
        <dbReference type="Proteomes" id="UP000807469"/>
    </source>
</evidence>
<evidence type="ECO:0000313" key="2">
    <source>
        <dbReference type="EMBL" id="KAF9475719.1"/>
    </source>
</evidence>
<reference evidence="2" key="1">
    <citation type="submission" date="2020-11" db="EMBL/GenBank/DDBJ databases">
        <authorList>
            <consortium name="DOE Joint Genome Institute"/>
            <person name="Ahrendt S."/>
            <person name="Riley R."/>
            <person name="Andreopoulos W."/>
            <person name="Labutti K."/>
            <person name="Pangilinan J."/>
            <person name="Ruiz-Duenas F.J."/>
            <person name="Barrasa J.M."/>
            <person name="Sanchez-Garcia M."/>
            <person name="Camarero S."/>
            <person name="Miyauchi S."/>
            <person name="Serrano A."/>
            <person name="Linde D."/>
            <person name="Babiker R."/>
            <person name="Drula E."/>
            <person name="Ayuso-Fernandez I."/>
            <person name="Pacheco R."/>
            <person name="Padilla G."/>
            <person name="Ferreira P."/>
            <person name="Barriuso J."/>
            <person name="Kellner H."/>
            <person name="Castanera R."/>
            <person name="Alfaro M."/>
            <person name="Ramirez L."/>
            <person name="Pisabarro A.G."/>
            <person name="Kuo A."/>
            <person name="Tritt A."/>
            <person name="Lipzen A."/>
            <person name="He G."/>
            <person name="Yan M."/>
            <person name="Ng V."/>
            <person name="Cullen D."/>
            <person name="Martin F."/>
            <person name="Rosso M.-N."/>
            <person name="Henrissat B."/>
            <person name="Hibbett D."/>
            <person name="Martinez A.T."/>
            <person name="Grigoriev I.V."/>
        </authorList>
    </citation>
    <scope>NUCLEOTIDE SEQUENCE</scope>
    <source>
        <strain evidence="2">CIRM-BRFM 674</strain>
    </source>
</reference>
<sequence>MSPMGHGYPLWILGPNENLHAEYRKKGVTVGDVVVFTKDGAVDFVFNIFRPANDPIHSHGVPNGFYPQICSDTRRYQHYGEDSYLASKPITKKVEKMGPSGTVFLSSAPEGAILTMPKGEYSEDIAHLSGLDQYVSANLESWYKYVNEVRGWGVEMGKLHLVTGVHKSLAWGMATFSNGPDAGEVRLRFNSRNEPPYGSLYSWEYDGESDCPRVGPTKEQKRSLWENVPFSRIDYPYENQCLFVRTMNATLRTPNAQKATAQTLRQTTHPSEYINKSLLEMRANARTVITHDEEWMSLLTEDDYVFPDNQELFERLISANDIVEKDVTGVISLKRSDRHPMRPTPPPASDAAMTVNVVETVTASRLSFGRSEAESPFSSGTSYATGRYADYGPQMYSGHPSTSTGARTNQFSDVIAAPTHYAPSTSHSTRPAMSSGTLVLDSVTQPYGSTPSYSHSHSSYGQQLPVVTRPTYYQEDHTYTQSDSGAYRSENSRDTFDRNSGQHQSQGPGPDFRWGA</sequence>
<dbReference type="AlphaFoldDB" id="A0A9P6CWZ1"/>
<organism evidence="2 3">
    <name type="scientific">Pholiota conissans</name>
    <dbReference type="NCBI Taxonomy" id="109636"/>
    <lineage>
        <taxon>Eukaryota</taxon>
        <taxon>Fungi</taxon>
        <taxon>Dikarya</taxon>
        <taxon>Basidiomycota</taxon>
        <taxon>Agaricomycotina</taxon>
        <taxon>Agaricomycetes</taxon>
        <taxon>Agaricomycetidae</taxon>
        <taxon>Agaricales</taxon>
        <taxon>Agaricineae</taxon>
        <taxon>Strophariaceae</taxon>
        <taxon>Pholiota</taxon>
    </lineage>
</organism>
<evidence type="ECO:0000256" key="1">
    <source>
        <dbReference type="SAM" id="MobiDB-lite"/>
    </source>
</evidence>
<dbReference type="OrthoDB" id="3030604at2759"/>
<dbReference type="Proteomes" id="UP000807469">
    <property type="component" value="Unassembled WGS sequence"/>
</dbReference>
<protein>
    <submittedName>
        <fullName evidence="2">Uncharacterized protein</fullName>
    </submittedName>
</protein>
<proteinExistence type="predicted"/>
<gene>
    <name evidence="2" type="ORF">BDN70DRAFT_897933</name>
</gene>
<feature type="compositionally biased region" description="Polar residues" evidence="1">
    <location>
        <begin position="498"/>
        <end position="507"/>
    </location>
</feature>